<dbReference type="RefSeq" id="WP_112220761.1">
    <property type="nucleotide sequence ID" value="NZ_MVJN01000015.1"/>
</dbReference>
<evidence type="ECO:0000256" key="2">
    <source>
        <dbReference type="SAM" id="MobiDB-lite"/>
    </source>
</evidence>
<feature type="coiled-coil region" evidence="1">
    <location>
        <begin position="449"/>
        <end position="479"/>
    </location>
</feature>
<sequence length="510" mass="58555">MKKIKLTGTEIILSNHDDILSVSKPGEENSQKGKLFIKIEAGISVLPIREQLLNYQKISLEFKQIDSVLFQDSDFNELQNSTDEINNLLEIIKKLPEQTKAISFCFSNLGKLGFENVYRIAEAIAQTFGESIKELDLRACGLNNLRKARRKEIEDLFPEGVVKLTKWQLVNESDSPDDENENERHFHREYQHDHKQIMLGKTIISETTKDPVLYISYTIFGSHEGSLIIHPRHKMTTQELEQKLGYRVYHSMPSFPEPRWEVTLDTENESNLDYFIHILDDNEALEELKKEIYDFLELKPSPDEVLGLFESGKTEEALEQLKRAESKGCHIFVWEIADYFFNQLITLGSETNLSIDTLYEMHEVITMESPYYHEAQMRKLEILDTQGNSRELDVERFTVALGYKPQPVVDQKRVDMLFHELSGKRGAPNINNLPSASALIKLAEEMYQLKQECAELRAYKKENEEAKRKAEAIEALRETGVSSAGIFGEQSSKKRKMTEAANPVVSPSSP</sequence>
<evidence type="ECO:0000313" key="3">
    <source>
        <dbReference type="EMBL" id="RAP34658.1"/>
    </source>
</evidence>
<gene>
    <name evidence="3" type="ORF">B1207_15390</name>
</gene>
<accession>A0A364LFF5</accession>
<evidence type="ECO:0000313" key="4">
    <source>
        <dbReference type="Proteomes" id="UP000249458"/>
    </source>
</evidence>
<name>A0A364LFF5_9GAMM</name>
<dbReference type="AlphaFoldDB" id="A0A364LFF5"/>
<comment type="caution">
    <text evidence="3">The sequence shown here is derived from an EMBL/GenBank/DDBJ whole genome shotgun (WGS) entry which is preliminary data.</text>
</comment>
<feature type="region of interest" description="Disordered" evidence="2">
    <location>
        <begin position="484"/>
        <end position="510"/>
    </location>
</feature>
<reference evidence="3 4" key="1">
    <citation type="submission" date="2017-02" db="EMBL/GenBank/DDBJ databases">
        <title>Legionella quilivanii strain from human: case report and whole genome sequencing analysis.</title>
        <authorList>
            <person name="Lalancette C."/>
            <person name="Leduc J.-M."/>
            <person name="Levesque S."/>
            <person name="Fournier E."/>
            <person name="Saoud J."/>
            <person name="Faucher S.P."/>
            <person name="Bernard K."/>
            <person name="Martineau C."/>
            <person name="Longtin J."/>
        </authorList>
    </citation>
    <scope>NUCLEOTIDE SEQUENCE [LARGE SCALE GENOMIC DNA]</scope>
    <source>
        <strain evidence="3 4">ID143958</strain>
    </source>
</reference>
<keyword evidence="1" id="KW-0175">Coiled coil</keyword>
<dbReference type="EMBL" id="MVJN01000015">
    <property type="protein sequence ID" value="RAP34658.1"/>
    <property type="molecule type" value="Genomic_DNA"/>
</dbReference>
<evidence type="ECO:0000256" key="1">
    <source>
        <dbReference type="SAM" id="Coils"/>
    </source>
</evidence>
<proteinExistence type="predicted"/>
<dbReference type="Proteomes" id="UP000249458">
    <property type="component" value="Unassembled WGS sequence"/>
</dbReference>
<organism evidence="3 4">
    <name type="scientific">Legionella quinlivanii</name>
    <dbReference type="NCBI Taxonomy" id="45073"/>
    <lineage>
        <taxon>Bacteria</taxon>
        <taxon>Pseudomonadati</taxon>
        <taxon>Pseudomonadota</taxon>
        <taxon>Gammaproteobacteria</taxon>
        <taxon>Legionellales</taxon>
        <taxon>Legionellaceae</taxon>
        <taxon>Legionella</taxon>
    </lineage>
</organism>
<protein>
    <submittedName>
        <fullName evidence="3">Uncharacterized protein</fullName>
    </submittedName>
</protein>